<feature type="transmembrane region" description="Helical" evidence="6">
    <location>
        <begin position="178"/>
        <end position="197"/>
    </location>
</feature>
<dbReference type="PANTHER" id="PTHR47704">
    <property type="entry name" value="POTASSIUM TRANSPORTER KIMA"/>
    <property type="match status" value="1"/>
</dbReference>
<dbReference type="Gene3D" id="1.20.1740.10">
    <property type="entry name" value="Amino acid/polyamine transporter I"/>
    <property type="match status" value="1"/>
</dbReference>
<keyword evidence="3 6" id="KW-1133">Transmembrane helix</keyword>
<evidence type="ECO:0000256" key="4">
    <source>
        <dbReference type="ARBA" id="ARBA00023136"/>
    </source>
</evidence>
<feature type="transmembrane region" description="Helical" evidence="6">
    <location>
        <begin position="443"/>
        <end position="461"/>
    </location>
</feature>
<feature type="transmembrane region" description="Helical" evidence="6">
    <location>
        <begin position="261"/>
        <end position="282"/>
    </location>
</feature>
<evidence type="ECO:0000313" key="7">
    <source>
        <dbReference type="EMBL" id="GAA4628871.1"/>
    </source>
</evidence>
<name>A0ABP8UDI4_9ACTN</name>
<evidence type="ECO:0000256" key="5">
    <source>
        <dbReference type="SAM" id="MobiDB-lite"/>
    </source>
</evidence>
<feature type="transmembrane region" description="Helical" evidence="6">
    <location>
        <begin position="467"/>
        <end position="485"/>
    </location>
</feature>
<feature type="region of interest" description="Disordered" evidence="5">
    <location>
        <begin position="643"/>
        <end position="679"/>
    </location>
</feature>
<keyword evidence="8" id="KW-1185">Reference proteome</keyword>
<comment type="caution">
    <text evidence="7">The sequence shown here is derived from an EMBL/GenBank/DDBJ whole genome shotgun (WGS) entry which is preliminary data.</text>
</comment>
<comment type="subcellular location">
    <subcellularLocation>
        <location evidence="1">Membrane</location>
        <topology evidence="1">Multi-pass membrane protein</topology>
    </subcellularLocation>
</comment>
<keyword evidence="4 6" id="KW-0472">Membrane</keyword>
<feature type="transmembrane region" description="Helical" evidence="6">
    <location>
        <begin position="398"/>
        <end position="422"/>
    </location>
</feature>
<feature type="transmembrane region" description="Helical" evidence="6">
    <location>
        <begin position="372"/>
        <end position="392"/>
    </location>
</feature>
<dbReference type="RefSeq" id="WP_345433106.1">
    <property type="nucleotide sequence ID" value="NZ_BAABHK010000006.1"/>
</dbReference>
<evidence type="ECO:0000256" key="3">
    <source>
        <dbReference type="ARBA" id="ARBA00022989"/>
    </source>
</evidence>
<accession>A0ABP8UDI4</accession>
<reference evidence="8" key="1">
    <citation type="journal article" date="2019" name="Int. J. Syst. Evol. Microbiol.">
        <title>The Global Catalogue of Microorganisms (GCM) 10K type strain sequencing project: providing services to taxonomists for standard genome sequencing and annotation.</title>
        <authorList>
            <consortium name="The Broad Institute Genomics Platform"/>
            <consortium name="The Broad Institute Genome Sequencing Center for Infectious Disease"/>
            <person name="Wu L."/>
            <person name="Ma J."/>
        </authorList>
    </citation>
    <scope>NUCLEOTIDE SEQUENCE [LARGE SCALE GENOMIC DNA]</scope>
    <source>
        <strain evidence="8">JCM 17939</strain>
    </source>
</reference>
<feature type="transmembrane region" description="Helical" evidence="6">
    <location>
        <begin position="147"/>
        <end position="166"/>
    </location>
</feature>
<dbReference type="InterPro" id="IPR002293">
    <property type="entry name" value="AA/rel_permease1"/>
</dbReference>
<dbReference type="Pfam" id="PF13520">
    <property type="entry name" value="AA_permease_2"/>
    <property type="match status" value="1"/>
</dbReference>
<evidence type="ECO:0000256" key="2">
    <source>
        <dbReference type="ARBA" id="ARBA00022692"/>
    </source>
</evidence>
<feature type="transmembrane region" description="Helical" evidence="6">
    <location>
        <begin position="105"/>
        <end position="127"/>
    </location>
</feature>
<protein>
    <submittedName>
        <fullName evidence="7">APC family permease</fullName>
    </submittedName>
</protein>
<dbReference type="EMBL" id="BAABHK010000006">
    <property type="protein sequence ID" value="GAA4628871.1"/>
    <property type="molecule type" value="Genomic_DNA"/>
</dbReference>
<gene>
    <name evidence="7" type="ORF">GCM10023196_047040</name>
</gene>
<feature type="transmembrane region" description="Helical" evidence="6">
    <location>
        <begin position="65"/>
        <end position="84"/>
    </location>
</feature>
<dbReference type="InterPro" id="IPR053153">
    <property type="entry name" value="APC_K+_Transporter"/>
</dbReference>
<dbReference type="Proteomes" id="UP001501442">
    <property type="component" value="Unassembled WGS sequence"/>
</dbReference>
<sequence>MSKAPDLVKRLLLGRALRSAQQHEQTLPKTIALPVFASDALSSVAYAPQEILIALGLAGLATYHFTPWVAGAVVVILLTVVASYRQNVRAYTSGGGDFEVATTNLGSNSGIVVASALLVDYVLTVAVSVSSGIENLGALLHFLQPHQVLAAIVVVAILTIMNLRGIRESGVAFAIPTYLFMFGVFVMLLWGFTRLAFGAHLEAETAHLTVKGPEVGVGGFALVFLLLRAFSSGCAALTGVEAISNGVPAFRPPKGKNAATTLLLLGSVAASMFGGIVALAYITKAKFADPGVDTHLVNAAGKDVSDQDPVIAQVAHTVFSNFTPGFAYVTVMTALILVLAANTAFNGFPVLGSVLAQNRYLPRQLHTRGDRLAFSNGIIILGAMAGLLIYAYDASVTSLIQLYIVGVFVSFTISQTGMVRHWNRLLRTETDPAARRRMKTSRAINTFGGCVTGVVLVVVLVTKFLLGAWIACVAMGVLFVMMRGIRRHYDRVAAELEATGEDVALPSRNHAIVLVSKIHRPTLRALAYARATRPTTLEAITVAVDPEESQKLQEEWLARELPVPLKILDSPYREITRPILEYVKSVRRRSPRDVVTVFLPEYVVGRWWEHLLHNQSALRLKTRLLFQPGVMVTSVPWQLVSSDRLKGRQEPPAPGSVRRSYGPEQEVESEGTRAAGGIV</sequence>
<evidence type="ECO:0000313" key="8">
    <source>
        <dbReference type="Proteomes" id="UP001501442"/>
    </source>
</evidence>
<evidence type="ECO:0000256" key="6">
    <source>
        <dbReference type="SAM" id="Phobius"/>
    </source>
</evidence>
<evidence type="ECO:0000256" key="1">
    <source>
        <dbReference type="ARBA" id="ARBA00004141"/>
    </source>
</evidence>
<proteinExistence type="predicted"/>
<feature type="transmembrane region" description="Helical" evidence="6">
    <location>
        <begin position="326"/>
        <end position="351"/>
    </location>
</feature>
<keyword evidence="2 6" id="KW-0812">Transmembrane</keyword>
<organism evidence="7 8">
    <name type="scientific">Actinoallomurus vinaceus</name>
    <dbReference type="NCBI Taxonomy" id="1080074"/>
    <lineage>
        <taxon>Bacteria</taxon>
        <taxon>Bacillati</taxon>
        <taxon>Actinomycetota</taxon>
        <taxon>Actinomycetes</taxon>
        <taxon>Streptosporangiales</taxon>
        <taxon>Thermomonosporaceae</taxon>
        <taxon>Actinoallomurus</taxon>
    </lineage>
</organism>
<dbReference type="PANTHER" id="PTHR47704:SF1">
    <property type="entry name" value="POTASSIUM TRANSPORTER KIMA"/>
    <property type="match status" value="1"/>
</dbReference>
<feature type="transmembrane region" description="Helical" evidence="6">
    <location>
        <begin position="217"/>
        <end position="240"/>
    </location>
</feature>